<name>A0A268FC25_NIACI</name>
<sequence>MKKIALALALMFGFLLLSTPALANNSNEVKTIEELHNMLLNKELISLNDDKKLIISQDANNLEIDSSLFDDYKKRIESANFAVGEGIAWYDENLQITFLPDEEITEKVYQNYQIEKSLGLSGPISTMATVLDVKTMMDKNYRAVNSINTVGRVTIARAYWVGKVREGGAWDYKVVKGFSPWYKTFSMVLPNGSTETHNSKWLGNYNYGYTGRVVFNKTVLLIGGDLVGLGKNQKPDDAQAKDAIRRGYDHANSFQKK</sequence>
<reference evidence="1 2" key="1">
    <citation type="submission" date="2017-07" db="EMBL/GenBank/DDBJ databases">
        <title>Isolation and whole genome analysis of endospore-forming bacteria from heroin.</title>
        <authorList>
            <person name="Kalinowski J."/>
            <person name="Ahrens B."/>
            <person name="Al-Dilaimi A."/>
            <person name="Winkler A."/>
            <person name="Wibberg D."/>
            <person name="Schleenbecker U."/>
            <person name="Ruckert C."/>
            <person name="Wolfel R."/>
            <person name="Grass G."/>
        </authorList>
    </citation>
    <scope>NUCLEOTIDE SEQUENCE [LARGE SCALE GENOMIC DNA]</scope>
    <source>
        <strain evidence="1 2">7521-2</strain>
    </source>
</reference>
<evidence type="ECO:0000313" key="2">
    <source>
        <dbReference type="Proteomes" id="UP000216961"/>
    </source>
</evidence>
<proteinExistence type="predicted"/>
<comment type="caution">
    <text evidence="1">The sequence shown here is derived from an EMBL/GenBank/DDBJ whole genome shotgun (WGS) entry which is preliminary data.</text>
</comment>
<dbReference type="KEGG" id="bcir:C2I06_12460"/>
<dbReference type="AlphaFoldDB" id="A0A268FC25"/>
<accession>A0A268FC25</accession>
<evidence type="ECO:0000313" key="1">
    <source>
        <dbReference type="EMBL" id="PAD82919.1"/>
    </source>
</evidence>
<organism evidence="1 2">
    <name type="scientific">Niallia circulans</name>
    <name type="common">Bacillus circulans</name>
    <dbReference type="NCBI Taxonomy" id="1397"/>
    <lineage>
        <taxon>Bacteria</taxon>
        <taxon>Bacillati</taxon>
        <taxon>Bacillota</taxon>
        <taxon>Bacilli</taxon>
        <taxon>Bacillales</taxon>
        <taxon>Bacillaceae</taxon>
        <taxon>Niallia</taxon>
    </lineage>
</organism>
<dbReference type="RefSeq" id="WP_095330536.1">
    <property type="nucleotide sequence ID" value="NZ_CP026031.1"/>
</dbReference>
<gene>
    <name evidence="1" type="ORF">CHH57_12420</name>
</gene>
<protein>
    <submittedName>
        <fullName evidence="1">Uncharacterized protein</fullName>
    </submittedName>
</protein>
<dbReference type="EMBL" id="NPBQ01000075">
    <property type="protein sequence ID" value="PAD82919.1"/>
    <property type="molecule type" value="Genomic_DNA"/>
</dbReference>
<dbReference type="Proteomes" id="UP000216961">
    <property type="component" value="Unassembled WGS sequence"/>
</dbReference>